<proteinExistence type="predicted"/>
<dbReference type="RefSeq" id="WP_102332399.1">
    <property type="nucleotide sequence ID" value="NZ_CP170595.1"/>
</dbReference>
<evidence type="ECO:0000313" key="1">
    <source>
        <dbReference type="EMBL" id="PMP25761.1"/>
    </source>
</evidence>
<gene>
    <name evidence="1" type="ORF">BCS90_24645</name>
</gene>
<comment type="caution">
    <text evidence="1">The sequence shown here is derived from an EMBL/GenBank/DDBJ whole genome shotgun (WGS) entry which is preliminary data.</text>
</comment>
<accession>A0A7Z1MG56</accession>
<dbReference type="AlphaFoldDB" id="A0A7Z1MG56"/>
<protein>
    <submittedName>
        <fullName evidence="1">Uncharacterized protein</fullName>
    </submittedName>
</protein>
<reference evidence="1" key="1">
    <citation type="submission" date="2016-07" db="EMBL/GenBank/DDBJ databases">
        <authorList>
            <person name="Kauffman K."/>
            <person name="Arevalo P."/>
            <person name="Polz M.F."/>
        </authorList>
    </citation>
    <scope>NUCLEOTIDE SEQUENCE</scope>
    <source>
        <strain evidence="1">10N.222.46.E12</strain>
    </source>
</reference>
<sequence>MKRNRVRTFCGKTPNKSLCACAPISHAEKAVYQASWDRCAANRVQESTANRSVSKDSDWDFLETVLGRSLDEKDIAKEAT</sequence>
<organism evidence="1">
    <name type="scientific">Vibrio cyclitrophicus</name>
    <dbReference type="NCBI Taxonomy" id="47951"/>
    <lineage>
        <taxon>Bacteria</taxon>
        <taxon>Pseudomonadati</taxon>
        <taxon>Pseudomonadota</taxon>
        <taxon>Gammaproteobacteria</taxon>
        <taxon>Vibrionales</taxon>
        <taxon>Vibrionaceae</taxon>
        <taxon>Vibrio</taxon>
    </lineage>
</organism>
<dbReference type="EMBL" id="MDBS01000054">
    <property type="protein sequence ID" value="PMP25761.1"/>
    <property type="molecule type" value="Genomic_DNA"/>
</dbReference>
<reference evidence="1" key="2">
    <citation type="journal article" date="2018" name="Nature">
        <title>A major lineage of non-tailed dsDNA viruses as unrecognized killers of marine bacteria.</title>
        <authorList>
            <person name="Kauffman K.M."/>
            <person name="Hussain F.A."/>
            <person name="Yang J."/>
            <person name="Arevalo P."/>
            <person name="Brown J.M."/>
            <person name="Chang W.K."/>
            <person name="VanInsberghe D."/>
            <person name="Elsherbini J."/>
            <person name="Sharma R.S."/>
            <person name="Cutler M.B."/>
            <person name="Kelly L."/>
            <person name="Polz M.F."/>
        </authorList>
    </citation>
    <scope>NUCLEOTIDE SEQUENCE</scope>
    <source>
        <strain evidence="1">10N.222.46.E12</strain>
    </source>
</reference>
<name>A0A7Z1MG56_9VIBR</name>